<comment type="similarity">
    <text evidence="1">Belongs to the peptidase C48 family.</text>
</comment>
<feature type="region of interest" description="Disordered" evidence="4">
    <location>
        <begin position="1"/>
        <end position="26"/>
    </location>
</feature>
<protein>
    <recommendedName>
        <fullName evidence="5">Ubiquitin-like protease family profile domain-containing protein</fullName>
    </recommendedName>
</protein>
<dbReference type="Pfam" id="PF02902">
    <property type="entry name" value="Peptidase_C48"/>
    <property type="match status" value="1"/>
</dbReference>
<sequence>MDRSSRGHISTLNQPRRSPRLQRLSLPTVSISEPFDLIESEEVVQSEEIMEQRYKSRDKDQSSDDSEKTLPRGAGKDQPAPTKTKSKRKTTEKYSGLNVDLSKTATYQYFAQNMDWTLKKYKRKLENVDMVFFPINKYGHFYVICYNLKKEACDLIDNIKRECDPKQYYGKTPNTLHSHFTRYMEENGLLNLSKRIRKLKKSYLKMSWQTINNSTDCGIFVMRHMETYKGDTKSWETGFHEEGRSQDNQICRLRVKYNNAILSSNLNEKKDGVVTQANQLFNEATQKKLMNFIAQASASRNKGSNMTSNSAKKKTVTFATNLARNFDEVEA</sequence>
<keyword evidence="3" id="KW-0378">Hydrolase</keyword>
<dbReference type="Gene3D" id="3.40.395.10">
    <property type="entry name" value="Adenoviral Proteinase, Chain A"/>
    <property type="match status" value="1"/>
</dbReference>
<keyword evidence="7" id="KW-1185">Reference proteome</keyword>
<dbReference type="EMBL" id="JAUIZM010000007">
    <property type="protein sequence ID" value="KAK1376402.1"/>
    <property type="molecule type" value="Genomic_DNA"/>
</dbReference>
<evidence type="ECO:0000259" key="5">
    <source>
        <dbReference type="Pfam" id="PF02902"/>
    </source>
</evidence>
<comment type="caution">
    <text evidence="6">The sequence shown here is derived from an EMBL/GenBank/DDBJ whole genome shotgun (WGS) entry which is preliminary data.</text>
</comment>
<dbReference type="GO" id="GO:0006508">
    <property type="term" value="P:proteolysis"/>
    <property type="evidence" value="ECO:0007669"/>
    <property type="project" value="UniProtKB-KW"/>
</dbReference>
<evidence type="ECO:0000256" key="4">
    <source>
        <dbReference type="SAM" id="MobiDB-lite"/>
    </source>
</evidence>
<dbReference type="Proteomes" id="UP001237642">
    <property type="component" value="Unassembled WGS sequence"/>
</dbReference>
<dbReference type="AlphaFoldDB" id="A0AAD8HZL0"/>
<dbReference type="SUPFAM" id="SSF54001">
    <property type="entry name" value="Cysteine proteinases"/>
    <property type="match status" value="1"/>
</dbReference>
<accession>A0AAD8HZL0</accession>
<evidence type="ECO:0000313" key="6">
    <source>
        <dbReference type="EMBL" id="KAK1376402.1"/>
    </source>
</evidence>
<keyword evidence="2" id="KW-0645">Protease</keyword>
<feature type="region of interest" description="Disordered" evidence="4">
    <location>
        <begin position="42"/>
        <end position="94"/>
    </location>
</feature>
<dbReference type="GO" id="GO:0008234">
    <property type="term" value="F:cysteine-type peptidase activity"/>
    <property type="evidence" value="ECO:0007669"/>
    <property type="project" value="InterPro"/>
</dbReference>
<evidence type="ECO:0000313" key="7">
    <source>
        <dbReference type="Proteomes" id="UP001237642"/>
    </source>
</evidence>
<gene>
    <name evidence="6" type="ORF">POM88_032595</name>
</gene>
<evidence type="ECO:0000256" key="3">
    <source>
        <dbReference type="ARBA" id="ARBA00022801"/>
    </source>
</evidence>
<reference evidence="6" key="2">
    <citation type="submission" date="2023-05" db="EMBL/GenBank/DDBJ databases">
        <authorList>
            <person name="Schelkunov M.I."/>
        </authorList>
    </citation>
    <scope>NUCLEOTIDE SEQUENCE</scope>
    <source>
        <strain evidence="6">Hsosn_3</strain>
        <tissue evidence="6">Leaf</tissue>
    </source>
</reference>
<organism evidence="6 7">
    <name type="scientific">Heracleum sosnowskyi</name>
    <dbReference type="NCBI Taxonomy" id="360622"/>
    <lineage>
        <taxon>Eukaryota</taxon>
        <taxon>Viridiplantae</taxon>
        <taxon>Streptophyta</taxon>
        <taxon>Embryophyta</taxon>
        <taxon>Tracheophyta</taxon>
        <taxon>Spermatophyta</taxon>
        <taxon>Magnoliopsida</taxon>
        <taxon>eudicotyledons</taxon>
        <taxon>Gunneridae</taxon>
        <taxon>Pentapetalae</taxon>
        <taxon>asterids</taxon>
        <taxon>campanulids</taxon>
        <taxon>Apiales</taxon>
        <taxon>Apiaceae</taxon>
        <taxon>Apioideae</taxon>
        <taxon>apioid superclade</taxon>
        <taxon>Tordylieae</taxon>
        <taxon>Tordyliinae</taxon>
        <taxon>Heracleum</taxon>
    </lineage>
</organism>
<feature type="compositionally biased region" description="Basic and acidic residues" evidence="4">
    <location>
        <begin position="50"/>
        <end position="70"/>
    </location>
</feature>
<evidence type="ECO:0000256" key="1">
    <source>
        <dbReference type="ARBA" id="ARBA00005234"/>
    </source>
</evidence>
<dbReference type="InterPro" id="IPR003653">
    <property type="entry name" value="Peptidase_C48_C"/>
</dbReference>
<name>A0AAD8HZL0_9APIA</name>
<dbReference type="InterPro" id="IPR038765">
    <property type="entry name" value="Papain-like_cys_pep_sf"/>
</dbReference>
<proteinExistence type="inferred from homology"/>
<evidence type="ECO:0000256" key="2">
    <source>
        <dbReference type="ARBA" id="ARBA00022670"/>
    </source>
</evidence>
<feature type="domain" description="Ubiquitin-like protease family profile" evidence="5">
    <location>
        <begin position="105"/>
        <end position="254"/>
    </location>
</feature>
<reference evidence="6" key="1">
    <citation type="submission" date="2023-02" db="EMBL/GenBank/DDBJ databases">
        <title>Genome of toxic invasive species Heracleum sosnowskyi carries increased number of genes despite the absence of recent whole-genome duplications.</title>
        <authorList>
            <person name="Schelkunov M."/>
            <person name="Shtratnikova V."/>
            <person name="Makarenko M."/>
            <person name="Klepikova A."/>
            <person name="Omelchenko D."/>
            <person name="Novikova G."/>
            <person name="Obukhova E."/>
            <person name="Bogdanov V."/>
            <person name="Penin A."/>
            <person name="Logacheva M."/>
        </authorList>
    </citation>
    <scope>NUCLEOTIDE SEQUENCE</scope>
    <source>
        <strain evidence="6">Hsosn_3</strain>
        <tissue evidence="6">Leaf</tissue>
    </source>
</reference>